<feature type="domain" description="Helix-turn-helix" evidence="1">
    <location>
        <begin position="94"/>
        <end position="151"/>
    </location>
</feature>
<dbReference type="InterPro" id="IPR058912">
    <property type="entry name" value="HTH_animal"/>
</dbReference>
<gene>
    <name evidence="2" type="ORF">NDU88_004004</name>
</gene>
<evidence type="ECO:0000313" key="2">
    <source>
        <dbReference type="EMBL" id="KAJ1137606.1"/>
    </source>
</evidence>
<dbReference type="EMBL" id="JANPWB010000010">
    <property type="protein sequence ID" value="KAJ1137606.1"/>
    <property type="molecule type" value="Genomic_DNA"/>
</dbReference>
<proteinExistence type="predicted"/>
<dbReference type="PANTHER" id="PTHR21301:SF10">
    <property type="entry name" value="REVERSE TRANSCRIPTASE DOMAIN-CONTAINING PROTEIN"/>
    <property type="match status" value="1"/>
</dbReference>
<comment type="caution">
    <text evidence="2">The sequence shown here is derived from an EMBL/GenBank/DDBJ whole genome shotgun (WGS) entry which is preliminary data.</text>
</comment>
<evidence type="ECO:0000259" key="1">
    <source>
        <dbReference type="Pfam" id="PF26215"/>
    </source>
</evidence>
<reference evidence="2" key="1">
    <citation type="journal article" date="2022" name="bioRxiv">
        <title>Sequencing and chromosome-scale assembly of the giantPleurodeles waltlgenome.</title>
        <authorList>
            <person name="Brown T."/>
            <person name="Elewa A."/>
            <person name="Iarovenko S."/>
            <person name="Subramanian E."/>
            <person name="Araus A.J."/>
            <person name="Petzold A."/>
            <person name="Susuki M."/>
            <person name="Suzuki K.-i.T."/>
            <person name="Hayashi T."/>
            <person name="Toyoda A."/>
            <person name="Oliveira C."/>
            <person name="Osipova E."/>
            <person name="Leigh N.D."/>
            <person name="Simon A."/>
            <person name="Yun M.H."/>
        </authorList>
    </citation>
    <scope>NUCLEOTIDE SEQUENCE</scope>
    <source>
        <strain evidence="2">20211129_DDA</strain>
        <tissue evidence="2">Liver</tissue>
    </source>
</reference>
<name>A0AAV7QDM3_PLEWA</name>
<dbReference type="AlphaFoldDB" id="A0AAV7QDM3"/>
<accession>A0AAV7QDM3</accession>
<dbReference type="Proteomes" id="UP001066276">
    <property type="component" value="Chromosome 6"/>
</dbReference>
<evidence type="ECO:0000313" key="3">
    <source>
        <dbReference type="Proteomes" id="UP001066276"/>
    </source>
</evidence>
<protein>
    <recommendedName>
        <fullName evidence="1">Helix-turn-helix domain-containing protein</fullName>
    </recommendedName>
</protein>
<organism evidence="2 3">
    <name type="scientific">Pleurodeles waltl</name>
    <name type="common">Iberian ribbed newt</name>
    <dbReference type="NCBI Taxonomy" id="8319"/>
    <lineage>
        <taxon>Eukaryota</taxon>
        <taxon>Metazoa</taxon>
        <taxon>Chordata</taxon>
        <taxon>Craniata</taxon>
        <taxon>Vertebrata</taxon>
        <taxon>Euteleostomi</taxon>
        <taxon>Amphibia</taxon>
        <taxon>Batrachia</taxon>
        <taxon>Caudata</taxon>
        <taxon>Salamandroidea</taxon>
        <taxon>Salamandridae</taxon>
        <taxon>Pleurodelinae</taxon>
        <taxon>Pleurodeles</taxon>
    </lineage>
</organism>
<keyword evidence="3" id="KW-1185">Reference proteome</keyword>
<sequence>MFDFERHYILTPDQPFFSNIRLWRRYIDDILVMWKGNIDQAKAFAQWVNTLDTHLRFTSTISDSEVSFLDLRIILKGGRLHSSVFHKPTDRNSLLLYNSHHPKALRDNLPVGQFLRIRRNCSDTSDFHTQANMLCHKLSERNYPARNIRQAKKRASNIPRESLLIDNIRTPQSRLTCVTTFTPLSNRIKNVVRKFWPILTSAGETLEYPLFAFKRTHNIKDLVVHTRPMTYRHPGNTGPSQCPSFVSVPLLTAGAFSIHCGVEREQGCLGPLLGQGSSPRSAVQVPVELCGQRLPRPQLEAAAVVSSRTCSHRMVAAELSHGEAEERQQVITTVGYDEGCGSQQRKKDAAGWCRGGAPEPLEFLEGAPE</sequence>
<dbReference type="PANTHER" id="PTHR21301">
    <property type="entry name" value="REVERSE TRANSCRIPTASE"/>
    <property type="match status" value="1"/>
</dbReference>
<dbReference type="Pfam" id="PF26215">
    <property type="entry name" value="HTH_animal"/>
    <property type="match status" value="1"/>
</dbReference>